<dbReference type="Proteomes" id="UP000734854">
    <property type="component" value="Unassembled WGS sequence"/>
</dbReference>
<feature type="chain" id="PRO_5035281778" description="Transmembrane protein" evidence="2">
    <location>
        <begin position="20"/>
        <end position="140"/>
    </location>
</feature>
<keyword evidence="4" id="KW-1185">Reference proteome</keyword>
<evidence type="ECO:0000256" key="1">
    <source>
        <dbReference type="SAM" id="Phobius"/>
    </source>
</evidence>
<keyword evidence="1" id="KW-1133">Transmembrane helix</keyword>
<keyword evidence="1" id="KW-0472">Membrane</keyword>
<evidence type="ECO:0000313" key="4">
    <source>
        <dbReference type="Proteomes" id="UP000734854"/>
    </source>
</evidence>
<reference evidence="3 4" key="1">
    <citation type="submission" date="2020-08" db="EMBL/GenBank/DDBJ databases">
        <title>Plant Genome Project.</title>
        <authorList>
            <person name="Zhang R.-G."/>
        </authorList>
    </citation>
    <scope>NUCLEOTIDE SEQUENCE [LARGE SCALE GENOMIC DNA]</scope>
    <source>
        <tissue evidence="3">Rhizome</tissue>
    </source>
</reference>
<feature type="signal peptide" evidence="2">
    <location>
        <begin position="1"/>
        <end position="19"/>
    </location>
</feature>
<keyword evidence="1" id="KW-0812">Transmembrane</keyword>
<evidence type="ECO:0000313" key="3">
    <source>
        <dbReference type="EMBL" id="KAG6479293.1"/>
    </source>
</evidence>
<protein>
    <recommendedName>
        <fullName evidence="5">Transmembrane protein</fullName>
    </recommendedName>
</protein>
<sequence length="140" mass="14774">MTIQLTFLSSLLLLSLIFAEEHPKKLRSSSPHGLFFENPMPFPPSAYDFFHPNATGAIPATAPLSSLYPGKTSSRARADAAVATSFFSVPSSHHAIGIAAAGVAALVVGLGLVVLVVMITSFFIIKCRAETKKTNSTNVA</sequence>
<comment type="caution">
    <text evidence="3">The sequence shown here is derived from an EMBL/GenBank/DDBJ whole genome shotgun (WGS) entry which is preliminary data.</text>
</comment>
<proteinExistence type="predicted"/>
<dbReference type="OrthoDB" id="784464at2759"/>
<accession>A0A8J5KJI7</accession>
<name>A0A8J5KJI7_ZINOF</name>
<dbReference type="PANTHER" id="PTHR35718:SF1">
    <property type="entry name" value="EXPRESSED PROTEIN"/>
    <property type="match status" value="1"/>
</dbReference>
<evidence type="ECO:0000256" key="2">
    <source>
        <dbReference type="SAM" id="SignalP"/>
    </source>
</evidence>
<evidence type="ECO:0008006" key="5">
    <source>
        <dbReference type="Google" id="ProtNLM"/>
    </source>
</evidence>
<dbReference type="PANTHER" id="PTHR35718">
    <property type="entry name" value="EXPRESSED PROTEIN"/>
    <property type="match status" value="1"/>
</dbReference>
<dbReference type="EMBL" id="JACMSC010000017">
    <property type="protein sequence ID" value="KAG6479293.1"/>
    <property type="molecule type" value="Genomic_DNA"/>
</dbReference>
<feature type="transmembrane region" description="Helical" evidence="1">
    <location>
        <begin position="95"/>
        <end position="125"/>
    </location>
</feature>
<keyword evidence="2" id="KW-0732">Signal</keyword>
<gene>
    <name evidence="3" type="ORF">ZIOFF_062756</name>
</gene>
<organism evidence="3 4">
    <name type="scientific">Zingiber officinale</name>
    <name type="common">Ginger</name>
    <name type="synonym">Amomum zingiber</name>
    <dbReference type="NCBI Taxonomy" id="94328"/>
    <lineage>
        <taxon>Eukaryota</taxon>
        <taxon>Viridiplantae</taxon>
        <taxon>Streptophyta</taxon>
        <taxon>Embryophyta</taxon>
        <taxon>Tracheophyta</taxon>
        <taxon>Spermatophyta</taxon>
        <taxon>Magnoliopsida</taxon>
        <taxon>Liliopsida</taxon>
        <taxon>Zingiberales</taxon>
        <taxon>Zingiberaceae</taxon>
        <taxon>Zingiber</taxon>
    </lineage>
</organism>
<dbReference type="AlphaFoldDB" id="A0A8J5KJI7"/>